<dbReference type="AlphaFoldDB" id="A0A4U5LTE3"/>
<reference evidence="1 2" key="2">
    <citation type="journal article" date="2019" name="G3 (Bethesda)">
        <title>Hybrid Assembly of the Genome of the Entomopathogenic Nematode Steinernema carpocapsae Identifies the X-Chromosome.</title>
        <authorList>
            <person name="Serra L."/>
            <person name="Macchietto M."/>
            <person name="Macias-Munoz A."/>
            <person name="McGill C.J."/>
            <person name="Rodriguez I.M."/>
            <person name="Rodriguez B."/>
            <person name="Murad R."/>
            <person name="Mortazavi A."/>
        </authorList>
    </citation>
    <scope>NUCLEOTIDE SEQUENCE [LARGE SCALE GENOMIC DNA]</scope>
    <source>
        <strain evidence="1 2">ALL</strain>
    </source>
</reference>
<gene>
    <name evidence="1" type="ORF">L596_029024</name>
</gene>
<organism evidence="1 2">
    <name type="scientific">Steinernema carpocapsae</name>
    <name type="common">Entomopathogenic nematode</name>
    <dbReference type="NCBI Taxonomy" id="34508"/>
    <lineage>
        <taxon>Eukaryota</taxon>
        <taxon>Metazoa</taxon>
        <taxon>Ecdysozoa</taxon>
        <taxon>Nematoda</taxon>
        <taxon>Chromadorea</taxon>
        <taxon>Rhabditida</taxon>
        <taxon>Tylenchina</taxon>
        <taxon>Panagrolaimomorpha</taxon>
        <taxon>Strongyloidoidea</taxon>
        <taxon>Steinernematidae</taxon>
        <taxon>Steinernema</taxon>
    </lineage>
</organism>
<proteinExistence type="predicted"/>
<reference evidence="1 2" key="1">
    <citation type="journal article" date="2015" name="Genome Biol.">
        <title>Comparative genomics of Steinernema reveals deeply conserved gene regulatory networks.</title>
        <authorList>
            <person name="Dillman A.R."/>
            <person name="Macchietto M."/>
            <person name="Porter C.F."/>
            <person name="Rogers A."/>
            <person name="Williams B."/>
            <person name="Antoshechkin I."/>
            <person name="Lee M.M."/>
            <person name="Goodwin Z."/>
            <person name="Lu X."/>
            <person name="Lewis E.E."/>
            <person name="Goodrich-Blair H."/>
            <person name="Stock S.P."/>
            <person name="Adams B.J."/>
            <person name="Sternberg P.W."/>
            <person name="Mortazavi A."/>
        </authorList>
    </citation>
    <scope>NUCLEOTIDE SEQUENCE [LARGE SCALE GENOMIC DNA]</scope>
    <source>
        <strain evidence="1 2">ALL</strain>
    </source>
</reference>
<evidence type="ECO:0000313" key="2">
    <source>
        <dbReference type="Proteomes" id="UP000298663"/>
    </source>
</evidence>
<name>A0A4U5LTE3_STECR</name>
<dbReference type="EMBL" id="AZBU02000012">
    <property type="protein sequence ID" value="TKR59337.1"/>
    <property type="molecule type" value="Genomic_DNA"/>
</dbReference>
<protein>
    <submittedName>
        <fullName evidence="1">Uncharacterized protein</fullName>
    </submittedName>
</protein>
<sequence>MKLLSAFKSFLSKMTFKTKSHAETRLLCGESGLKRRLSNFFRRPRRSAPPRRKPKLVRPPTEDPLLHWPFYRRQNPIRTTPRIFNRISKIRNYSCRHYSRKAILQAYRALPRNKKVEPMELPRNLRQRFFAKAFGWPEDELDLSSTQEFGHININEDLSQAIADLRDFEQRKKTQVDLESLFKLLNF</sequence>
<dbReference type="Proteomes" id="UP000298663">
    <property type="component" value="Unassembled WGS sequence"/>
</dbReference>
<evidence type="ECO:0000313" key="1">
    <source>
        <dbReference type="EMBL" id="TKR59337.1"/>
    </source>
</evidence>
<keyword evidence="2" id="KW-1185">Reference proteome</keyword>
<comment type="caution">
    <text evidence="1">The sequence shown here is derived from an EMBL/GenBank/DDBJ whole genome shotgun (WGS) entry which is preliminary data.</text>
</comment>
<accession>A0A4U5LTE3</accession>